<accession>A0A1X7RWF3</accession>
<dbReference type="EMBL" id="LT853697">
    <property type="protein sequence ID" value="SMQ51766.1"/>
    <property type="molecule type" value="Genomic_DNA"/>
</dbReference>
<dbReference type="SUPFAM" id="SSF53254">
    <property type="entry name" value="Phosphoglycerate mutase-like"/>
    <property type="match status" value="1"/>
</dbReference>
<feature type="region of interest" description="Disordered" evidence="1">
    <location>
        <begin position="194"/>
        <end position="218"/>
    </location>
</feature>
<evidence type="ECO:0000313" key="3">
    <source>
        <dbReference type="Proteomes" id="UP000215127"/>
    </source>
</evidence>
<protein>
    <recommendedName>
        <fullName evidence="4">Phosphoglycerate mutase-like protein</fullName>
    </recommendedName>
</protein>
<feature type="compositionally biased region" description="Basic and acidic residues" evidence="1">
    <location>
        <begin position="201"/>
        <end position="218"/>
    </location>
</feature>
<dbReference type="InterPro" id="IPR029033">
    <property type="entry name" value="His_PPase_superfam"/>
</dbReference>
<dbReference type="InterPro" id="IPR013078">
    <property type="entry name" value="His_Pase_superF_clade-1"/>
</dbReference>
<gene>
    <name evidence="2" type="ORF">ZT3D7_G6919</name>
</gene>
<dbReference type="CDD" id="cd07067">
    <property type="entry name" value="HP_PGM_like"/>
    <property type="match status" value="1"/>
</dbReference>
<proteinExistence type="predicted"/>
<sequence length="218" mass="25134">MPPIVHVMRHGQGFHSPDVSGEDGINIRDAELTDKGKEQCRKRCESFTRHQDIELLLASPLRRALQTCQLSFAPCIERGLKIHAQPYAEEVSTNPSDTGSEASVLKEIFGPDLVDFDLLKLEWWKHEGEYATDAKAVNERARKLRKWIKGREEKEVVLVAHGFFNHYLTGEVDDEGQQTTPWWNEAELRTYTFKEEDDEQSMLHETEESLAGRKKENR</sequence>
<evidence type="ECO:0000313" key="2">
    <source>
        <dbReference type="EMBL" id="SMQ51766.1"/>
    </source>
</evidence>
<dbReference type="Pfam" id="PF00300">
    <property type="entry name" value="His_Phos_1"/>
    <property type="match status" value="1"/>
</dbReference>
<dbReference type="PANTHER" id="PTHR48100:SF54">
    <property type="entry name" value="PHOSPHATASE SPAC5H10.03-RELATED"/>
    <property type="match status" value="1"/>
</dbReference>
<dbReference type="PANTHER" id="PTHR48100">
    <property type="entry name" value="BROAD-SPECIFICITY PHOSPHATASE YOR283W-RELATED"/>
    <property type="match status" value="1"/>
</dbReference>
<reference evidence="2 3" key="1">
    <citation type="submission" date="2016-06" db="EMBL/GenBank/DDBJ databases">
        <authorList>
            <person name="Kjaerup R.B."/>
            <person name="Dalgaard T.S."/>
            <person name="Juul-Madsen H.R."/>
        </authorList>
    </citation>
    <scope>NUCLEOTIDE SEQUENCE [LARGE SCALE GENOMIC DNA]</scope>
</reference>
<dbReference type="Proteomes" id="UP000215127">
    <property type="component" value="Chromosome 6"/>
</dbReference>
<dbReference type="InterPro" id="IPR050275">
    <property type="entry name" value="PGM_Phosphatase"/>
</dbReference>
<evidence type="ECO:0000256" key="1">
    <source>
        <dbReference type="SAM" id="MobiDB-lite"/>
    </source>
</evidence>
<dbReference type="SMART" id="SM00855">
    <property type="entry name" value="PGAM"/>
    <property type="match status" value="1"/>
</dbReference>
<evidence type="ECO:0008006" key="4">
    <source>
        <dbReference type="Google" id="ProtNLM"/>
    </source>
</evidence>
<dbReference type="Gene3D" id="3.40.50.1240">
    <property type="entry name" value="Phosphoglycerate mutase-like"/>
    <property type="match status" value="1"/>
</dbReference>
<dbReference type="AlphaFoldDB" id="A0A1X7RWF3"/>
<keyword evidence="3" id="KW-1185">Reference proteome</keyword>
<dbReference type="GO" id="GO:0016791">
    <property type="term" value="F:phosphatase activity"/>
    <property type="evidence" value="ECO:0007669"/>
    <property type="project" value="TreeGrafter"/>
</dbReference>
<name>A0A1X7RWF3_ZYMT9</name>
<organism evidence="2 3">
    <name type="scientific">Zymoseptoria tritici (strain ST99CH_3D7)</name>
    <dbReference type="NCBI Taxonomy" id="1276538"/>
    <lineage>
        <taxon>Eukaryota</taxon>
        <taxon>Fungi</taxon>
        <taxon>Dikarya</taxon>
        <taxon>Ascomycota</taxon>
        <taxon>Pezizomycotina</taxon>
        <taxon>Dothideomycetes</taxon>
        <taxon>Dothideomycetidae</taxon>
        <taxon>Mycosphaerellales</taxon>
        <taxon>Mycosphaerellaceae</taxon>
        <taxon>Zymoseptoria</taxon>
    </lineage>
</organism>
<dbReference type="GO" id="GO:0005737">
    <property type="term" value="C:cytoplasm"/>
    <property type="evidence" value="ECO:0007669"/>
    <property type="project" value="TreeGrafter"/>
</dbReference>